<dbReference type="SUPFAM" id="SSF49329">
    <property type="entry name" value="Cu,Zn superoxide dismutase-like"/>
    <property type="match status" value="1"/>
</dbReference>
<feature type="signal peptide" evidence="2">
    <location>
        <begin position="1"/>
        <end position="21"/>
    </location>
</feature>
<dbReference type="Proteomes" id="UP001365542">
    <property type="component" value="Unassembled WGS sequence"/>
</dbReference>
<feature type="transmembrane region" description="Helical" evidence="1">
    <location>
        <begin position="218"/>
        <end position="240"/>
    </location>
</feature>
<dbReference type="Pfam" id="PF00080">
    <property type="entry name" value="Sod_Cu"/>
    <property type="match status" value="1"/>
</dbReference>
<keyword evidence="1" id="KW-0812">Transmembrane</keyword>
<proteinExistence type="predicted"/>
<keyword evidence="1" id="KW-0472">Membrane</keyword>
<evidence type="ECO:0000259" key="3">
    <source>
        <dbReference type="Pfam" id="PF00080"/>
    </source>
</evidence>
<evidence type="ECO:0000256" key="1">
    <source>
        <dbReference type="SAM" id="Phobius"/>
    </source>
</evidence>
<protein>
    <recommendedName>
        <fullName evidence="3">Superoxide dismutase copper/zinc binding domain-containing protein</fullName>
    </recommendedName>
</protein>
<evidence type="ECO:0000313" key="4">
    <source>
        <dbReference type="EMBL" id="KAK6530163.1"/>
    </source>
</evidence>
<dbReference type="GO" id="GO:0046872">
    <property type="term" value="F:metal ion binding"/>
    <property type="evidence" value="ECO:0007669"/>
    <property type="project" value="InterPro"/>
</dbReference>
<sequence length="241" mass="24022">MHFSTSSVLAAVAAGASTVSALTGSLGDAPKTTGNPTDVVYEAKFSSAQVKSAYLNFTGAPDGNGVLVHVCVSGVNASTPGPYPYHIHDFVVGSGENCTATGAHLDPYLRNDTVACDSTAPQTCQVGDLSGKHGDLPAEAALDTPYCTSYTDDFLSLDASNKAFIGNARSIVVHNINKVRLACGDLTMVSGSASVAGAGSSTPSTSPTTSSTPAVSTGGAAVIGVSSLALTIVVGAAAMLF</sequence>
<reference evidence="4 5" key="1">
    <citation type="submission" date="2019-10" db="EMBL/GenBank/DDBJ databases">
        <authorList>
            <person name="Palmer J.M."/>
        </authorList>
    </citation>
    <scope>NUCLEOTIDE SEQUENCE [LARGE SCALE GENOMIC DNA]</scope>
    <source>
        <strain evidence="4 5">TWF694</strain>
    </source>
</reference>
<keyword evidence="1" id="KW-1133">Transmembrane helix</keyword>
<dbReference type="EMBL" id="JAVHJO010000013">
    <property type="protein sequence ID" value="KAK6530163.1"/>
    <property type="molecule type" value="Genomic_DNA"/>
</dbReference>
<name>A0AAV9WZQ1_9PEZI</name>
<organism evidence="4 5">
    <name type="scientific">Orbilia ellipsospora</name>
    <dbReference type="NCBI Taxonomy" id="2528407"/>
    <lineage>
        <taxon>Eukaryota</taxon>
        <taxon>Fungi</taxon>
        <taxon>Dikarya</taxon>
        <taxon>Ascomycota</taxon>
        <taxon>Pezizomycotina</taxon>
        <taxon>Orbiliomycetes</taxon>
        <taxon>Orbiliales</taxon>
        <taxon>Orbiliaceae</taxon>
        <taxon>Orbilia</taxon>
    </lineage>
</organism>
<dbReference type="InterPro" id="IPR001424">
    <property type="entry name" value="SOD_Cu_Zn_dom"/>
</dbReference>
<feature type="chain" id="PRO_5043609063" description="Superoxide dismutase copper/zinc binding domain-containing protein" evidence="2">
    <location>
        <begin position="22"/>
        <end position="241"/>
    </location>
</feature>
<evidence type="ECO:0000313" key="5">
    <source>
        <dbReference type="Proteomes" id="UP001365542"/>
    </source>
</evidence>
<comment type="caution">
    <text evidence="4">The sequence shown here is derived from an EMBL/GenBank/DDBJ whole genome shotgun (WGS) entry which is preliminary data.</text>
</comment>
<dbReference type="AlphaFoldDB" id="A0AAV9WZQ1"/>
<dbReference type="InterPro" id="IPR036423">
    <property type="entry name" value="SOD-like_Cu/Zn_dom_sf"/>
</dbReference>
<evidence type="ECO:0000256" key="2">
    <source>
        <dbReference type="SAM" id="SignalP"/>
    </source>
</evidence>
<keyword evidence="2" id="KW-0732">Signal</keyword>
<dbReference type="Gene3D" id="2.60.40.200">
    <property type="entry name" value="Superoxide dismutase, copper/zinc binding domain"/>
    <property type="match status" value="1"/>
</dbReference>
<accession>A0AAV9WZQ1</accession>
<keyword evidence="5" id="KW-1185">Reference proteome</keyword>
<gene>
    <name evidence="4" type="ORF">TWF694_003530</name>
</gene>
<feature type="domain" description="Superoxide dismutase copper/zinc binding" evidence="3">
    <location>
        <begin position="55"/>
        <end position="175"/>
    </location>
</feature>
<dbReference type="GO" id="GO:0006801">
    <property type="term" value="P:superoxide metabolic process"/>
    <property type="evidence" value="ECO:0007669"/>
    <property type="project" value="InterPro"/>
</dbReference>